<feature type="domain" description="ABC transporter" evidence="4">
    <location>
        <begin position="2"/>
        <end position="241"/>
    </location>
</feature>
<dbReference type="InterPro" id="IPR003439">
    <property type="entry name" value="ABC_transporter-like_ATP-bd"/>
</dbReference>
<comment type="caution">
    <text evidence="5">The sequence shown here is derived from an EMBL/GenBank/DDBJ whole genome shotgun (WGS) entry which is preliminary data.</text>
</comment>
<dbReference type="Proteomes" id="UP000642509">
    <property type="component" value="Unassembled WGS sequence"/>
</dbReference>
<reference evidence="6" key="1">
    <citation type="journal article" date="2019" name="Int. J. Syst. Evol. Microbiol.">
        <title>The Global Catalogue of Microorganisms (GCM) 10K type strain sequencing project: providing services to taxonomists for standard genome sequencing and annotation.</title>
        <authorList>
            <consortium name="The Broad Institute Genomics Platform"/>
            <consortium name="The Broad Institute Genome Sequencing Center for Infectious Disease"/>
            <person name="Wu L."/>
            <person name="Ma J."/>
        </authorList>
    </citation>
    <scope>NUCLEOTIDE SEQUENCE [LARGE SCALE GENOMIC DNA]</scope>
    <source>
        <strain evidence="6">CGMCC 1.7064</strain>
    </source>
</reference>
<evidence type="ECO:0000256" key="3">
    <source>
        <dbReference type="SAM" id="MobiDB-lite"/>
    </source>
</evidence>
<evidence type="ECO:0000313" key="6">
    <source>
        <dbReference type="Proteomes" id="UP000642509"/>
    </source>
</evidence>
<accession>A0ABQ2LRB0</accession>
<dbReference type="InterPro" id="IPR017871">
    <property type="entry name" value="ABC_transporter-like_CS"/>
</dbReference>
<keyword evidence="1" id="KW-0547">Nucleotide-binding</keyword>
<protein>
    <submittedName>
        <fullName evidence="5">Methionine import ATP-binding protein MetN</fullName>
    </submittedName>
</protein>
<dbReference type="EMBL" id="BMLQ01000002">
    <property type="protein sequence ID" value="GGO42246.1"/>
    <property type="molecule type" value="Genomic_DNA"/>
</dbReference>
<organism evidence="5 6">
    <name type="scientific">Citricoccus zhacaiensis</name>
    <dbReference type="NCBI Taxonomy" id="489142"/>
    <lineage>
        <taxon>Bacteria</taxon>
        <taxon>Bacillati</taxon>
        <taxon>Actinomycetota</taxon>
        <taxon>Actinomycetes</taxon>
        <taxon>Micrococcales</taxon>
        <taxon>Micrococcaceae</taxon>
        <taxon>Citricoccus</taxon>
    </lineage>
</organism>
<dbReference type="InterPro" id="IPR015854">
    <property type="entry name" value="ABC_transpr_LolD-like"/>
</dbReference>
<evidence type="ECO:0000256" key="1">
    <source>
        <dbReference type="ARBA" id="ARBA00022741"/>
    </source>
</evidence>
<sequence length="366" mass="38229">MIEIRDLHQSYTGHEGAVEVLKGIDLTVPEGSITAVVGPSGAGKTTLSHCISLLEKPTSGEILVDGSDLSRLRGRQLRSARRAIGTIFQHSALLRRITVAENIALPLRNLGVVHHEMQDRVAELLDRVGLLHKANAYPGQLSGGQKQRVGIARALALRPRILLSDESTSGLDPDTTAQILSLLADLRTDLGLSIILITHEMDVVRHVADQVASLSHGRLAEYGSLPSLVADQDSTVGGQLLPIAALPLPAGFDTALDLAYRDGDVDPEWFTRVAVDHQIRLALLGGTVEARGATALGRAVVGVRAEQAQRAIGALNGLGLSARVRSDAGRSGPLGTTTSIAGTDPAGPPLSVAGQIQTGATVGATA</sequence>
<dbReference type="InterPro" id="IPR003593">
    <property type="entry name" value="AAA+_ATPase"/>
</dbReference>
<evidence type="ECO:0000313" key="5">
    <source>
        <dbReference type="EMBL" id="GGO42246.1"/>
    </source>
</evidence>
<dbReference type="Gene3D" id="3.40.50.300">
    <property type="entry name" value="P-loop containing nucleotide triphosphate hydrolases"/>
    <property type="match status" value="1"/>
</dbReference>
<evidence type="ECO:0000256" key="2">
    <source>
        <dbReference type="ARBA" id="ARBA00022840"/>
    </source>
</evidence>
<dbReference type="SUPFAM" id="SSF52540">
    <property type="entry name" value="P-loop containing nucleoside triphosphate hydrolases"/>
    <property type="match status" value="1"/>
</dbReference>
<dbReference type="PROSITE" id="PS50893">
    <property type="entry name" value="ABC_TRANSPORTER_2"/>
    <property type="match status" value="1"/>
</dbReference>
<feature type="region of interest" description="Disordered" evidence="3">
    <location>
        <begin position="326"/>
        <end position="355"/>
    </location>
</feature>
<keyword evidence="2 5" id="KW-0067">ATP-binding</keyword>
<gene>
    <name evidence="5" type="primary">metN</name>
    <name evidence="5" type="ORF">GCM10010977_07570</name>
</gene>
<dbReference type="InterPro" id="IPR027417">
    <property type="entry name" value="P-loop_NTPase"/>
</dbReference>
<name>A0ABQ2LRB0_9MICC</name>
<dbReference type="Pfam" id="PF00005">
    <property type="entry name" value="ABC_tran"/>
    <property type="match status" value="1"/>
</dbReference>
<dbReference type="RefSeq" id="WP_188804391.1">
    <property type="nucleotide sequence ID" value="NZ_BAAAOU010000001.1"/>
</dbReference>
<keyword evidence="6" id="KW-1185">Reference proteome</keyword>
<dbReference type="SMART" id="SM00382">
    <property type="entry name" value="AAA"/>
    <property type="match status" value="1"/>
</dbReference>
<dbReference type="PROSITE" id="PS00211">
    <property type="entry name" value="ABC_TRANSPORTER_1"/>
    <property type="match status" value="1"/>
</dbReference>
<proteinExistence type="predicted"/>
<dbReference type="GO" id="GO:0005524">
    <property type="term" value="F:ATP binding"/>
    <property type="evidence" value="ECO:0007669"/>
    <property type="project" value="UniProtKB-KW"/>
</dbReference>
<dbReference type="PANTHER" id="PTHR24220">
    <property type="entry name" value="IMPORT ATP-BINDING PROTEIN"/>
    <property type="match status" value="1"/>
</dbReference>
<evidence type="ECO:0000259" key="4">
    <source>
        <dbReference type="PROSITE" id="PS50893"/>
    </source>
</evidence>
<dbReference type="PANTHER" id="PTHR24220:SF676">
    <property type="entry name" value="OLIGOPEPTIDE TRANSPORT ATP-BINDING PROTEIN AMIE"/>
    <property type="match status" value="1"/>
</dbReference>